<keyword evidence="14" id="KW-1185">Reference proteome</keyword>
<dbReference type="EC" id="7.3.2.6" evidence="8"/>
<evidence type="ECO:0000256" key="10">
    <source>
        <dbReference type="ARBA" id="ARBA00047936"/>
    </source>
</evidence>
<dbReference type="Gene3D" id="2.40.50.140">
    <property type="entry name" value="Nucleic acid-binding proteins"/>
    <property type="match status" value="1"/>
</dbReference>
<evidence type="ECO:0000256" key="4">
    <source>
        <dbReference type="ARBA" id="ARBA00022741"/>
    </source>
</evidence>
<proteinExistence type="inferred from homology"/>
<evidence type="ECO:0000256" key="9">
    <source>
        <dbReference type="ARBA" id="ARBA00041133"/>
    </source>
</evidence>
<dbReference type="GO" id="GO:0043190">
    <property type="term" value="C:ATP-binding cassette (ABC) transporter complex"/>
    <property type="evidence" value="ECO:0007669"/>
    <property type="project" value="InterPro"/>
</dbReference>
<evidence type="ECO:0000313" key="14">
    <source>
        <dbReference type="Proteomes" id="UP000199112"/>
    </source>
</evidence>
<evidence type="ECO:0000256" key="3">
    <source>
        <dbReference type="ARBA" id="ARBA00022505"/>
    </source>
</evidence>
<dbReference type="PANTHER" id="PTHR42781">
    <property type="entry name" value="SPERMIDINE/PUTRESCINE IMPORT ATP-BINDING PROTEIN POTA"/>
    <property type="match status" value="1"/>
</dbReference>
<organism evidence="13 14">
    <name type="scientific">Natronorubrum sediminis</name>
    <dbReference type="NCBI Taxonomy" id="640943"/>
    <lineage>
        <taxon>Archaea</taxon>
        <taxon>Methanobacteriati</taxon>
        <taxon>Methanobacteriota</taxon>
        <taxon>Stenosarchaea group</taxon>
        <taxon>Halobacteria</taxon>
        <taxon>Halobacteriales</taxon>
        <taxon>Natrialbaceae</taxon>
        <taxon>Natronorubrum</taxon>
    </lineage>
</organism>
<keyword evidence="3" id="KW-0500">Molybdenum</keyword>
<evidence type="ECO:0000256" key="8">
    <source>
        <dbReference type="ARBA" id="ARBA00039025"/>
    </source>
</evidence>
<evidence type="ECO:0000256" key="5">
    <source>
        <dbReference type="ARBA" id="ARBA00022840"/>
    </source>
</evidence>
<comment type="subunit">
    <text evidence="7">The complex is composed of two ATP-binding proteins (WtpC), two transmembrane proteins (WtpB) and a solute-binding protein (WtpA).</text>
</comment>
<evidence type="ECO:0000313" key="13">
    <source>
        <dbReference type="EMBL" id="SEH14462.1"/>
    </source>
</evidence>
<evidence type="ECO:0000256" key="2">
    <source>
        <dbReference type="ARBA" id="ARBA00022448"/>
    </source>
</evidence>
<dbReference type="FunFam" id="3.40.50.300:FF:000425">
    <property type="entry name" value="Probable ABC transporter, ATP-binding subunit"/>
    <property type="match status" value="1"/>
</dbReference>
<dbReference type="InterPro" id="IPR012340">
    <property type="entry name" value="NA-bd_OB-fold"/>
</dbReference>
<keyword evidence="5 13" id="KW-0067">ATP-binding</keyword>
<dbReference type="SUPFAM" id="SSF50331">
    <property type="entry name" value="MOP-like"/>
    <property type="match status" value="1"/>
</dbReference>
<dbReference type="Gene3D" id="3.40.50.300">
    <property type="entry name" value="P-loop containing nucleotide triphosphate hydrolases"/>
    <property type="match status" value="1"/>
</dbReference>
<name>A0A1H6FVJ8_9EURY</name>
<reference evidence="14" key="1">
    <citation type="submission" date="2016-10" db="EMBL/GenBank/DDBJ databases">
        <authorList>
            <person name="Varghese N."/>
            <person name="Submissions S."/>
        </authorList>
    </citation>
    <scope>NUCLEOTIDE SEQUENCE [LARGE SCALE GENOMIC DNA]</scope>
    <source>
        <strain evidence="14">CGMCC 1.8981</strain>
    </source>
</reference>
<dbReference type="InterPro" id="IPR003593">
    <property type="entry name" value="AAA+_ATPase"/>
</dbReference>
<dbReference type="GO" id="GO:1901238">
    <property type="term" value="F:ABC-type tungstate transporter activity"/>
    <property type="evidence" value="ECO:0007669"/>
    <property type="project" value="UniProtKB-EC"/>
</dbReference>
<protein>
    <recommendedName>
        <fullName evidence="9">Molybdate/tungstate import ATP-binding protein WtpC</fullName>
        <ecNumber evidence="8">7.3.2.6</ecNumber>
    </recommendedName>
</protein>
<comment type="function">
    <text evidence="11">Part of the ABC transporter complex WtpABC involved in molybdate/tungstate import. Responsible for energy coupling to the transport system.</text>
</comment>
<dbReference type="EMBL" id="FNWL01000002">
    <property type="protein sequence ID" value="SEH14462.1"/>
    <property type="molecule type" value="Genomic_DNA"/>
</dbReference>
<dbReference type="OrthoDB" id="18368at2157"/>
<sequence>MLEVTDLTKHYGSLVAVDDLSFRLERGDFATLLGPSGCGKSTTLHIIAGLLEPTDGQVRLRDEDVTTLPPNERNIGLVFQHSALFPHMTVEENLRFGLRLQEFDGDHDDQIDRFLNLVQMAEYGDHKPTELSGGQQRRISLARALAYEPDILLLDEPLTGLDRVLREDMRNEIRKIQEEVGVTTLHVTHDQTEALSMSDRIIVLDEGEKQQEGGPTELYEKPQTPFVADFIGDSTHISGELVTTDPPLVQNGSVDVRVDSSSAAEKSVGDDVSVYVRPERTELLEAPVADEVRANGANVFTGTASRVEYLGNHIEIVVTLGDGTRAIAHADSRTDIEVGDDVGIRFSQEDVIAL</sequence>
<dbReference type="InterPro" id="IPR008995">
    <property type="entry name" value="Mo/tungstate-bd_C_term_dom"/>
</dbReference>
<keyword evidence="2" id="KW-0813">Transport</keyword>
<dbReference type="InterPro" id="IPR027417">
    <property type="entry name" value="P-loop_NTPase"/>
</dbReference>
<dbReference type="RefSeq" id="WP_090506577.1">
    <property type="nucleotide sequence ID" value="NZ_FNWL01000002.1"/>
</dbReference>
<keyword evidence="4" id="KW-0547">Nucleotide-binding</keyword>
<dbReference type="Gene3D" id="2.40.50.100">
    <property type="match status" value="1"/>
</dbReference>
<dbReference type="GO" id="GO:0005524">
    <property type="term" value="F:ATP binding"/>
    <property type="evidence" value="ECO:0007669"/>
    <property type="project" value="UniProtKB-KW"/>
</dbReference>
<evidence type="ECO:0000256" key="11">
    <source>
        <dbReference type="ARBA" id="ARBA00057369"/>
    </source>
</evidence>
<dbReference type="SUPFAM" id="SSF52540">
    <property type="entry name" value="P-loop containing nucleoside triphosphate hydrolases"/>
    <property type="match status" value="1"/>
</dbReference>
<dbReference type="Proteomes" id="UP000199112">
    <property type="component" value="Unassembled WGS sequence"/>
</dbReference>
<dbReference type="PROSITE" id="PS00211">
    <property type="entry name" value="ABC_TRANSPORTER_1"/>
    <property type="match status" value="1"/>
</dbReference>
<dbReference type="PANTHER" id="PTHR42781:SF4">
    <property type="entry name" value="SPERMIDINE_PUTRESCINE IMPORT ATP-BINDING PROTEIN POTA"/>
    <property type="match status" value="1"/>
</dbReference>
<dbReference type="InterPro" id="IPR003439">
    <property type="entry name" value="ABC_transporter-like_ATP-bd"/>
</dbReference>
<evidence type="ECO:0000256" key="7">
    <source>
        <dbReference type="ARBA" id="ARBA00038781"/>
    </source>
</evidence>
<comment type="catalytic activity">
    <reaction evidence="10">
        <text>tungstate(in) + ATP + H2O = tungstate(out) + ADP + phosphate + H(+)</text>
        <dbReference type="Rhea" id="RHEA:35027"/>
        <dbReference type="ChEBI" id="CHEBI:15377"/>
        <dbReference type="ChEBI" id="CHEBI:15378"/>
        <dbReference type="ChEBI" id="CHEBI:30616"/>
        <dbReference type="ChEBI" id="CHEBI:43474"/>
        <dbReference type="ChEBI" id="CHEBI:46502"/>
        <dbReference type="ChEBI" id="CHEBI:456216"/>
        <dbReference type="EC" id="7.3.2.6"/>
    </reaction>
</comment>
<evidence type="ECO:0000256" key="1">
    <source>
        <dbReference type="ARBA" id="ARBA00004202"/>
    </source>
</evidence>
<dbReference type="Pfam" id="PF00005">
    <property type="entry name" value="ABC_tran"/>
    <property type="match status" value="1"/>
</dbReference>
<comment type="subcellular location">
    <subcellularLocation>
        <location evidence="1">Cell membrane</location>
        <topology evidence="1">Peripheral membrane protein</topology>
    </subcellularLocation>
</comment>
<evidence type="ECO:0000259" key="12">
    <source>
        <dbReference type="PROSITE" id="PS50893"/>
    </source>
</evidence>
<comment type="similarity">
    <text evidence="6">Belongs to the ABC transporter superfamily. Sulfate/tungstate importer (TC 3.A.1.6) family.</text>
</comment>
<feature type="domain" description="ABC transporter" evidence="12">
    <location>
        <begin position="2"/>
        <end position="231"/>
    </location>
</feature>
<dbReference type="GO" id="GO:0016887">
    <property type="term" value="F:ATP hydrolysis activity"/>
    <property type="evidence" value="ECO:0007669"/>
    <property type="project" value="InterPro"/>
</dbReference>
<dbReference type="InterPro" id="IPR013611">
    <property type="entry name" value="Transp-assoc_OB_typ2"/>
</dbReference>
<gene>
    <name evidence="13" type="ORF">SAMN04487967_1613</name>
</gene>
<evidence type="ECO:0000256" key="6">
    <source>
        <dbReference type="ARBA" id="ARBA00038307"/>
    </source>
</evidence>
<dbReference type="Pfam" id="PF08402">
    <property type="entry name" value="TOBE_2"/>
    <property type="match status" value="1"/>
</dbReference>
<dbReference type="AlphaFoldDB" id="A0A1H6FVJ8"/>
<dbReference type="PROSITE" id="PS50893">
    <property type="entry name" value="ABC_TRANSPORTER_2"/>
    <property type="match status" value="1"/>
</dbReference>
<dbReference type="InterPro" id="IPR050093">
    <property type="entry name" value="ABC_SmlMolc_Importer"/>
</dbReference>
<dbReference type="SMART" id="SM00382">
    <property type="entry name" value="AAA"/>
    <property type="match status" value="1"/>
</dbReference>
<accession>A0A1H6FVJ8</accession>
<dbReference type="InterPro" id="IPR017871">
    <property type="entry name" value="ABC_transporter-like_CS"/>
</dbReference>